<dbReference type="STRING" id="35608.A0A2U1LQM8"/>
<dbReference type="SUPFAM" id="SSF56300">
    <property type="entry name" value="Metallo-dependent phosphatases"/>
    <property type="match status" value="1"/>
</dbReference>
<keyword evidence="1" id="KW-1133">Transmembrane helix</keyword>
<evidence type="ECO:0000313" key="3">
    <source>
        <dbReference type="Proteomes" id="UP000245207"/>
    </source>
</evidence>
<accession>A0A2U1LQM8</accession>
<organism evidence="2 3">
    <name type="scientific">Artemisia annua</name>
    <name type="common">Sweet wormwood</name>
    <dbReference type="NCBI Taxonomy" id="35608"/>
    <lineage>
        <taxon>Eukaryota</taxon>
        <taxon>Viridiplantae</taxon>
        <taxon>Streptophyta</taxon>
        <taxon>Embryophyta</taxon>
        <taxon>Tracheophyta</taxon>
        <taxon>Spermatophyta</taxon>
        <taxon>Magnoliopsida</taxon>
        <taxon>eudicotyledons</taxon>
        <taxon>Gunneridae</taxon>
        <taxon>Pentapetalae</taxon>
        <taxon>asterids</taxon>
        <taxon>campanulids</taxon>
        <taxon>Asterales</taxon>
        <taxon>Asteraceae</taxon>
        <taxon>Asteroideae</taxon>
        <taxon>Anthemideae</taxon>
        <taxon>Artemisiinae</taxon>
        <taxon>Artemisia</taxon>
    </lineage>
</organism>
<name>A0A2U1LQM8_ARTAN</name>
<dbReference type="OrthoDB" id="411211at2759"/>
<keyword evidence="1" id="KW-0472">Membrane</keyword>
<evidence type="ECO:0000313" key="2">
    <source>
        <dbReference type="EMBL" id="PWA51289.1"/>
    </source>
</evidence>
<reference evidence="2 3" key="1">
    <citation type="journal article" date="2018" name="Mol. Plant">
        <title>The genome of Artemisia annua provides insight into the evolution of Asteraceae family and artemisinin biosynthesis.</title>
        <authorList>
            <person name="Shen Q."/>
            <person name="Zhang L."/>
            <person name="Liao Z."/>
            <person name="Wang S."/>
            <person name="Yan T."/>
            <person name="Shi P."/>
            <person name="Liu M."/>
            <person name="Fu X."/>
            <person name="Pan Q."/>
            <person name="Wang Y."/>
            <person name="Lv Z."/>
            <person name="Lu X."/>
            <person name="Zhang F."/>
            <person name="Jiang W."/>
            <person name="Ma Y."/>
            <person name="Chen M."/>
            <person name="Hao X."/>
            <person name="Li L."/>
            <person name="Tang Y."/>
            <person name="Lv G."/>
            <person name="Zhou Y."/>
            <person name="Sun X."/>
            <person name="Brodelius P.E."/>
            <person name="Rose J.K.C."/>
            <person name="Tang K."/>
        </authorList>
    </citation>
    <scope>NUCLEOTIDE SEQUENCE [LARGE SCALE GENOMIC DNA]</scope>
    <source>
        <strain evidence="3">cv. Huhao1</strain>
        <tissue evidence="2">Leaf</tissue>
    </source>
</reference>
<dbReference type="Proteomes" id="UP000245207">
    <property type="component" value="Unassembled WGS sequence"/>
</dbReference>
<protein>
    <submittedName>
        <fullName evidence="2">Calcineurin-like metallo-phosphoesterase superfamily protein</fullName>
    </submittedName>
</protein>
<dbReference type="Gene3D" id="3.60.21.10">
    <property type="match status" value="1"/>
</dbReference>
<evidence type="ECO:0000256" key="1">
    <source>
        <dbReference type="SAM" id="Phobius"/>
    </source>
</evidence>
<dbReference type="EMBL" id="PKPP01008210">
    <property type="protein sequence ID" value="PWA51289.1"/>
    <property type="molecule type" value="Genomic_DNA"/>
</dbReference>
<dbReference type="InterPro" id="IPR029052">
    <property type="entry name" value="Metallo-depent_PP-like"/>
</dbReference>
<dbReference type="AlphaFoldDB" id="A0A2U1LQM8"/>
<feature type="transmembrane region" description="Helical" evidence="1">
    <location>
        <begin position="7"/>
        <end position="24"/>
    </location>
</feature>
<gene>
    <name evidence="2" type="ORF">CTI12_AA388620</name>
</gene>
<proteinExistence type="predicted"/>
<sequence length="270" mass="30097">MEKKSWVCTIMIQLVLCIGLYYAINVGQPYRAGIKGQSNESYFISVVGGFRPLKKQTHLLKQMEKVINTYEVGFVINISELGEDDPLSQNATQYFGSSKAPWYTTLARKGEESDYFIKKVNISSGRTLDIIALNTEKIQDSSSGIEVELKLLSRQLELSNSNWHIAAGFHSLFCNQSVEETQANGNDILQQMLQAHGVDAYISGQPCANEARIGGPRLTPISQGSYRRKGISNLFLLHRVSPLEIASYGVGFKGNIVHESTIRQRGRETM</sequence>
<keyword evidence="3" id="KW-1185">Reference proteome</keyword>
<comment type="caution">
    <text evidence="2">The sequence shown here is derived from an EMBL/GenBank/DDBJ whole genome shotgun (WGS) entry which is preliminary data.</text>
</comment>
<keyword evidence="1" id="KW-0812">Transmembrane</keyword>